<evidence type="ECO:0000313" key="2">
    <source>
        <dbReference type="EMBL" id="MBG0741321.1"/>
    </source>
</evidence>
<protein>
    <submittedName>
        <fullName evidence="2">Uncharacterized protein</fullName>
    </submittedName>
</protein>
<dbReference type="AlphaFoldDB" id="A0A931CSA9"/>
<dbReference type="Proteomes" id="UP000655366">
    <property type="component" value="Unassembled WGS sequence"/>
</dbReference>
<accession>A0A931CSA9</accession>
<evidence type="ECO:0000313" key="3">
    <source>
        <dbReference type="Proteomes" id="UP000655366"/>
    </source>
</evidence>
<dbReference type="EMBL" id="JADNYM010000028">
    <property type="protein sequence ID" value="MBG0741321.1"/>
    <property type="molecule type" value="Genomic_DNA"/>
</dbReference>
<organism evidence="2 3">
    <name type="scientific">Arthrobacter terrae</name>
    <dbReference type="NCBI Taxonomy" id="2935737"/>
    <lineage>
        <taxon>Bacteria</taxon>
        <taxon>Bacillati</taxon>
        <taxon>Actinomycetota</taxon>
        <taxon>Actinomycetes</taxon>
        <taxon>Micrococcales</taxon>
        <taxon>Micrococcaceae</taxon>
        <taxon>Arthrobacter</taxon>
    </lineage>
</organism>
<comment type="caution">
    <text evidence="2">The sequence shown here is derived from an EMBL/GenBank/DDBJ whole genome shotgun (WGS) entry which is preliminary data.</text>
</comment>
<keyword evidence="3" id="KW-1185">Reference proteome</keyword>
<dbReference type="RefSeq" id="WP_196398256.1">
    <property type="nucleotide sequence ID" value="NZ_JADNYM010000028.1"/>
</dbReference>
<sequence>MMGHPDRIQREAKSVYEHPQIEAFLQAAASMRDNRYWARNRQEQLAFLGVLRDVMTEVCFHLDHNLVLDPTGLTAFATVAGIQSGVPWLDASAESALLPCIDDAIQRYLAALETTDNTGGDPEAWPSIIGQPAPPS</sequence>
<evidence type="ECO:0000256" key="1">
    <source>
        <dbReference type="SAM" id="MobiDB-lite"/>
    </source>
</evidence>
<reference evidence="2 3" key="1">
    <citation type="submission" date="2020-11" db="EMBL/GenBank/DDBJ databases">
        <title>Arthrobacter antarcticus sp. nov., isolated from Antarctic Soil.</title>
        <authorList>
            <person name="Li J."/>
        </authorList>
    </citation>
    <scope>NUCLEOTIDE SEQUENCE [LARGE SCALE GENOMIC DNA]</scope>
    <source>
        <strain evidence="2 3">Z1-20</strain>
    </source>
</reference>
<proteinExistence type="predicted"/>
<feature type="region of interest" description="Disordered" evidence="1">
    <location>
        <begin position="116"/>
        <end position="136"/>
    </location>
</feature>
<name>A0A931CSA9_9MICC</name>
<gene>
    <name evidence="2" type="ORF">IV500_18300</name>
</gene>